<dbReference type="OrthoDB" id="296767at2759"/>
<evidence type="ECO:0000313" key="3">
    <source>
        <dbReference type="EMBL" id="ETO29015.1"/>
    </source>
</evidence>
<evidence type="ECO:0000256" key="1">
    <source>
        <dbReference type="SAM" id="MobiDB-lite"/>
    </source>
</evidence>
<proteinExistence type="predicted"/>
<gene>
    <name evidence="3" type="ORF">RFI_08111</name>
</gene>
<dbReference type="Proteomes" id="UP000023152">
    <property type="component" value="Unassembled WGS sequence"/>
</dbReference>
<sequence length="399" mass="46743">MYRELVKHCHGIVNWTAVPGFTRLSKVYVQGLIVTSKLYSNIINTYIYIYNTFEFINAVSQLFENVPRTANQLGLFCSALLCNTDAMHSEQVQLCFDTMREWIGILERDKYEPLNGLLPDSWCHETFIDAANKILHQDDYQVICVLLTFILHHAHLFQDDILIKENFRPLFCHWNALVRKYFHRVILYTTNRMGFFEDDSYGDVKENDFDLVEDAKKLRITFNHIFQIINKKSFFFFVLNLLVCLLLFVLSFKLFKKKKSFGNYPPQQKIVSKFPVPKKEKKNKDEGSTGNHNENSNKKDGKIVWRFTDMRIQQRVDTDHDILTALAVEVINLNKHRDAIPAQYQRYINLAGYEFLEACNEYKEAQLSKIPHKLGEVGIPTLGYRVLTIQDLDEKDKIS</sequence>
<name>X6NRV8_RETFI</name>
<comment type="caution">
    <text evidence="3">The sequence shown here is derived from an EMBL/GenBank/DDBJ whole genome shotgun (WGS) entry which is preliminary data.</text>
</comment>
<keyword evidence="2" id="KW-0812">Transmembrane</keyword>
<reference evidence="3 4" key="1">
    <citation type="journal article" date="2013" name="Curr. Biol.">
        <title>The Genome of the Foraminiferan Reticulomyxa filosa.</title>
        <authorList>
            <person name="Glockner G."/>
            <person name="Hulsmann N."/>
            <person name="Schleicher M."/>
            <person name="Noegel A.A."/>
            <person name="Eichinger L."/>
            <person name="Gallinger C."/>
            <person name="Pawlowski J."/>
            <person name="Sierra R."/>
            <person name="Euteneuer U."/>
            <person name="Pillet L."/>
            <person name="Moustafa A."/>
            <person name="Platzer M."/>
            <person name="Groth M."/>
            <person name="Szafranski K."/>
            <person name="Schliwa M."/>
        </authorList>
    </citation>
    <scope>NUCLEOTIDE SEQUENCE [LARGE SCALE GENOMIC DNA]</scope>
</reference>
<accession>X6NRV8</accession>
<feature type="region of interest" description="Disordered" evidence="1">
    <location>
        <begin position="275"/>
        <end position="298"/>
    </location>
</feature>
<organism evidence="3 4">
    <name type="scientific">Reticulomyxa filosa</name>
    <dbReference type="NCBI Taxonomy" id="46433"/>
    <lineage>
        <taxon>Eukaryota</taxon>
        <taxon>Sar</taxon>
        <taxon>Rhizaria</taxon>
        <taxon>Retaria</taxon>
        <taxon>Foraminifera</taxon>
        <taxon>Monothalamids</taxon>
        <taxon>Reticulomyxidae</taxon>
        <taxon>Reticulomyxa</taxon>
    </lineage>
</organism>
<dbReference type="PANTHER" id="PTHR35397">
    <property type="entry name" value="C2 DOMAIN-CONTAINING PROTEIN-RELATED"/>
    <property type="match status" value="1"/>
</dbReference>
<keyword evidence="4" id="KW-1185">Reference proteome</keyword>
<evidence type="ECO:0000313" key="4">
    <source>
        <dbReference type="Proteomes" id="UP000023152"/>
    </source>
</evidence>
<dbReference type="AlphaFoldDB" id="X6NRV8"/>
<dbReference type="Pfam" id="PF08578">
    <property type="entry name" value="DUF1765"/>
    <property type="match status" value="1"/>
</dbReference>
<dbReference type="InterPro" id="IPR013887">
    <property type="entry name" value="UPF0592"/>
</dbReference>
<keyword evidence="2" id="KW-1133">Transmembrane helix</keyword>
<keyword evidence="2" id="KW-0472">Membrane</keyword>
<evidence type="ECO:0000256" key="2">
    <source>
        <dbReference type="SAM" id="Phobius"/>
    </source>
</evidence>
<dbReference type="PANTHER" id="PTHR35397:SF1">
    <property type="entry name" value="ARMADILLO-LIKE HELICAL DOMAIN-CONTAINING PROTEIN"/>
    <property type="match status" value="1"/>
</dbReference>
<dbReference type="EMBL" id="ASPP01006314">
    <property type="protein sequence ID" value="ETO29015.1"/>
    <property type="molecule type" value="Genomic_DNA"/>
</dbReference>
<feature type="transmembrane region" description="Helical" evidence="2">
    <location>
        <begin position="234"/>
        <end position="255"/>
    </location>
</feature>
<protein>
    <submittedName>
        <fullName evidence="3">Uncharacterized protein</fullName>
    </submittedName>
</protein>